<feature type="transmembrane region" description="Helical" evidence="1">
    <location>
        <begin position="83"/>
        <end position="105"/>
    </location>
</feature>
<reference evidence="3 4" key="1">
    <citation type="journal article" date="2015" name="Genome Biol.">
        <title>Comparative genomics of Steinernema reveals deeply conserved gene regulatory networks.</title>
        <authorList>
            <person name="Dillman A.R."/>
            <person name="Macchietto M."/>
            <person name="Porter C.F."/>
            <person name="Rogers A."/>
            <person name="Williams B."/>
            <person name="Antoshechkin I."/>
            <person name="Lee M.M."/>
            <person name="Goodwin Z."/>
            <person name="Lu X."/>
            <person name="Lewis E.E."/>
            <person name="Goodrich-Blair H."/>
            <person name="Stock S.P."/>
            <person name="Adams B.J."/>
            <person name="Sternberg P.W."/>
            <person name="Mortazavi A."/>
        </authorList>
    </citation>
    <scope>NUCLEOTIDE SEQUENCE [LARGE SCALE GENOMIC DNA]</scope>
    <source>
        <strain evidence="3 4">ALL</strain>
    </source>
</reference>
<dbReference type="EMBL" id="AZBU02000009">
    <property type="protein sequence ID" value="TKR64745.1"/>
    <property type="molecule type" value="Genomic_DNA"/>
</dbReference>
<gene>
    <name evidence="3" type="ORF">L596_025233</name>
</gene>
<keyword evidence="2" id="KW-0732">Signal</keyword>
<evidence type="ECO:0000313" key="3">
    <source>
        <dbReference type="EMBL" id="TKR64745.1"/>
    </source>
</evidence>
<dbReference type="OrthoDB" id="5778674at2759"/>
<evidence type="ECO:0000256" key="2">
    <source>
        <dbReference type="SAM" id="SignalP"/>
    </source>
</evidence>
<feature type="signal peptide" evidence="2">
    <location>
        <begin position="1"/>
        <end position="19"/>
    </location>
</feature>
<keyword evidence="1" id="KW-1133">Transmembrane helix</keyword>
<dbReference type="PANTHER" id="PTHR34149:SF5">
    <property type="entry name" value="TRANSMEMBRANE PROTEIN"/>
    <property type="match status" value="1"/>
</dbReference>
<dbReference type="InterPro" id="IPR022559">
    <property type="entry name" value="SUP-1-like"/>
</dbReference>
<dbReference type="PANTHER" id="PTHR34149">
    <property type="entry name" value="PROTEIN CBG11905-RELATED"/>
    <property type="match status" value="1"/>
</dbReference>
<keyword evidence="1" id="KW-0812">Transmembrane</keyword>
<organism evidence="3 4">
    <name type="scientific">Steinernema carpocapsae</name>
    <name type="common">Entomopathogenic nematode</name>
    <dbReference type="NCBI Taxonomy" id="34508"/>
    <lineage>
        <taxon>Eukaryota</taxon>
        <taxon>Metazoa</taxon>
        <taxon>Ecdysozoa</taxon>
        <taxon>Nematoda</taxon>
        <taxon>Chromadorea</taxon>
        <taxon>Rhabditida</taxon>
        <taxon>Tylenchina</taxon>
        <taxon>Panagrolaimomorpha</taxon>
        <taxon>Strongyloidoidea</taxon>
        <taxon>Steinernematidae</taxon>
        <taxon>Steinernema</taxon>
    </lineage>
</organism>
<keyword evidence="1" id="KW-0472">Membrane</keyword>
<comment type="caution">
    <text evidence="3">The sequence shown here is derived from an EMBL/GenBank/DDBJ whole genome shotgun (WGS) entry which is preliminary data.</text>
</comment>
<dbReference type="Proteomes" id="UP000298663">
    <property type="component" value="Unassembled WGS sequence"/>
</dbReference>
<reference evidence="3 4" key="2">
    <citation type="journal article" date="2019" name="G3 (Bethesda)">
        <title>Hybrid Assembly of the Genome of the Entomopathogenic Nematode Steinernema carpocapsae Identifies the X-Chromosome.</title>
        <authorList>
            <person name="Serra L."/>
            <person name="Macchietto M."/>
            <person name="Macias-Munoz A."/>
            <person name="McGill C.J."/>
            <person name="Rodriguez I.M."/>
            <person name="Rodriguez B."/>
            <person name="Murad R."/>
            <person name="Mortazavi A."/>
        </authorList>
    </citation>
    <scope>NUCLEOTIDE SEQUENCE [LARGE SCALE GENOMIC DNA]</scope>
    <source>
        <strain evidence="3 4">ALL</strain>
    </source>
</reference>
<name>A0A4V5ZYR7_STECR</name>
<sequence length="128" mass="14745">MRQWFFVSALLCSVFSVSAVWDEPTPVSHLTRKPVTWSDKHYGQWCRNYETNVHRQCPQASFAHWYTCCGPEGTDCCFGIQPWVYVVGGALLSVAFVTSIFYALLQLNLVFPQKEKHCDTSYEIVNRI</sequence>
<protein>
    <recommendedName>
        <fullName evidence="5">CX domain-containing protein</fullName>
    </recommendedName>
</protein>
<evidence type="ECO:0008006" key="5">
    <source>
        <dbReference type="Google" id="ProtNLM"/>
    </source>
</evidence>
<feature type="chain" id="PRO_5020938981" description="CX domain-containing protein" evidence="2">
    <location>
        <begin position="20"/>
        <end position="128"/>
    </location>
</feature>
<keyword evidence="4" id="KW-1185">Reference proteome</keyword>
<accession>A0A4V5ZYR7</accession>
<proteinExistence type="predicted"/>
<dbReference type="Pfam" id="PF10853">
    <property type="entry name" value="DUF2650"/>
    <property type="match status" value="1"/>
</dbReference>
<dbReference type="AlphaFoldDB" id="A0A4V5ZYR7"/>
<evidence type="ECO:0000256" key="1">
    <source>
        <dbReference type="SAM" id="Phobius"/>
    </source>
</evidence>
<evidence type="ECO:0000313" key="4">
    <source>
        <dbReference type="Proteomes" id="UP000298663"/>
    </source>
</evidence>